<comment type="caution">
    <text evidence="11">The sequence shown here is derived from an EMBL/GenBank/DDBJ whole genome shotgun (WGS) entry which is preliminary data.</text>
</comment>
<feature type="compositionally biased region" description="Low complexity" evidence="9">
    <location>
        <begin position="367"/>
        <end position="380"/>
    </location>
</feature>
<accession>A0A1Y2GFA9</accession>
<dbReference type="Pfam" id="PF10250">
    <property type="entry name" value="O-FucT"/>
    <property type="match status" value="1"/>
</dbReference>
<dbReference type="GeneID" id="33566901"/>
<evidence type="ECO:0000256" key="5">
    <source>
        <dbReference type="ARBA" id="ARBA00023253"/>
    </source>
</evidence>
<feature type="region of interest" description="Disordered" evidence="9">
    <location>
        <begin position="349"/>
        <end position="401"/>
    </location>
</feature>
<sequence>MKKFSGYNSPYPSKGIRTRTLMVVVFIVFISAWTLLSSVDLIDLNYNNKSTITTSNTGLEHQQQQQQQQQQQKQQKDQQHDHNVNQEEDTFPSLEELQPPVSLLDPNTKYFSYLPFAGLTNQFMGLQTAAFIAQKLNRTLILPPIISNTHDHDNTHQRWSRYFDLARFTQLTGVSVLEWDFVRPLTSAQRKVGRVRSLLKRPNYHPPQNAIKAWNLIAENLTCHIIYGYGGPERVINHSGWNFATHFLYNLVVKDPLPRRPDMPIYNRTLVDGETKGLDELVVMDDILARYQDFEDQLLMFTHTFKIKDFGHNRSDRIWMNIGRHIHYVPKLMEYAAARVNDVLKQDRGVEAVPNDDPEEKEDQSSEEGGSSSSTTTQEPVNNNTDATESGETFNPAIANIKAPSTRIPHIAVHMRRGDIWTKCNDRNRERCMVPMERYINAVARAQTHAVTQKGFHSKLPVVVTTDTTSEGDLAMLKKLGWHRMEHDEYGTTELWGSFGPAMVDAAILVQADEFVGSPASTMTKIAAKRQKSWYDRDAILP</sequence>
<gene>
    <name evidence="11" type="ORF">BCR41DRAFT_358505</name>
</gene>
<proteinExistence type="inferred from homology"/>
<evidence type="ECO:0000256" key="9">
    <source>
        <dbReference type="SAM" id="MobiDB-lite"/>
    </source>
</evidence>
<organism evidence="11 12">
    <name type="scientific">Lobosporangium transversale</name>
    <dbReference type="NCBI Taxonomy" id="64571"/>
    <lineage>
        <taxon>Eukaryota</taxon>
        <taxon>Fungi</taxon>
        <taxon>Fungi incertae sedis</taxon>
        <taxon>Mucoromycota</taxon>
        <taxon>Mortierellomycotina</taxon>
        <taxon>Mortierellomycetes</taxon>
        <taxon>Mortierellales</taxon>
        <taxon>Mortierellaceae</taxon>
        <taxon>Lobosporangium</taxon>
    </lineage>
</organism>
<dbReference type="GO" id="GO:0005783">
    <property type="term" value="C:endoplasmic reticulum"/>
    <property type="evidence" value="ECO:0007669"/>
    <property type="project" value="UniProtKB-SubCell"/>
</dbReference>
<keyword evidence="10" id="KW-0812">Transmembrane</keyword>
<dbReference type="InterPro" id="IPR045130">
    <property type="entry name" value="OFUT2-like"/>
</dbReference>
<dbReference type="STRING" id="64571.A0A1Y2GFA9"/>
<protein>
    <recommendedName>
        <fullName evidence="8">GDP-fucose protein O-fucosyltransferase 2</fullName>
    </recommendedName>
</protein>
<evidence type="ECO:0000256" key="8">
    <source>
        <dbReference type="ARBA" id="ARBA00026232"/>
    </source>
</evidence>
<dbReference type="PANTHER" id="PTHR13398:SF0">
    <property type="entry name" value="GDP-FUCOSE PROTEIN O-FUCOSYLTRANSFERASE 2"/>
    <property type="match status" value="1"/>
</dbReference>
<comment type="similarity">
    <text evidence="7">Belongs to the glycosyltransferase 68 family.</text>
</comment>
<evidence type="ECO:0000256" key="4">
    <source>
        <dbReference type="ARBA" id="ARBA00022824"/>
    </source>
</evidence>
<comment type="subcellular location">
    <subcellularLocation>
        <location evidence="1">Endoplasmic reticulum</location>
    </subcellularLocation>
</comment>
<dbReference type="GO" id="GO:0046922">
    <property type="term" value="F:peptide-O-fucosyltransferase activity"/>
    <property type="evidence" value="ECO:0007669"/>
    <property type="project" value="InterPro"/>
</dbReference>
<evidence type="ECO:0000256" key="2">
    <source>
        <dbReference type="ARBA" id="ARBA00004922"/>
    </source>
</evidence>
<keyword evidence="3" id="KW-0808">Transferase</keyword>
<keyword evidence="10" id="KW-1133">Transmembrane helix</keyword>
<dbReference type="OrthoDB" id="423313at2759"/>
<name>A0A1Y2GFA9_9FUNG</name>
<keyword evidence="10" id="KW-0472">Membrane</keyword>
<feature type="compositionally biased region" description="Acidic residues" evidence="9">
    <location>
        <begin position="354"/>
        <end position="366"/>
    </location>
</feature>
<dbReference type="AlphaFoldDB" id="A0A1Y2GFA9"/>
<feature type="compositionally biased region" description="Low complexity" evidence="9">
    <location>
        <begin position="61"/>
        <end position="73"/>
    </location>
</feature>
<feature type="compositionally biased region" description="Basic and acidic residues" evidence="9">
    <location>
        <begin position="74"/>
        <end position="85"/>
    </location>
</feature>
<dbReference type="InParanoid" id="A0A1Y2GFA9"/>
<dbReference type="Proteomes" id="UP000193648">
    <property type="component" value="Unassembled WGS sequence"/>
</dbReference>
<feature type="transmembrane region" description="Helical" evidence="10">
    <location>
        <begin position="21"/>
        <end position="42"/>
    </location>
</feature>
<evidence type="ECO:0000256" key="7">
    <source>
        <dbReference type="ARBA" id="ARBA00025803"/>
    </source>
</evidence>
<evidence type="ECO:0000256" key="10">
    <source>
        <dbReference type="SAM" id="Phobius"/>
    </source>
</evidence>
<dbReference type="RefSeq" id="XP_021878782.1">
    <property type="nucleotide sequence ID" value="XM_022025057.1"/>
</dbReference>
<dbReference type="EMBL" id="MCFF01000034">
    <property type="protein sequence ID" value="ORZ09329.1"/>
    <property type="molecule type" value="Genomic_DNA"/>
</dbReference>
<keyword evidence="5" id="KW-0294">Fucose metabolism</keyword>
<dbReference type="PANTHER" id="PTHR13398">
    <property type="entry name" value="GDP-FUCOSE PROTEIN O-FUCOSYLTRANSFERASE 2"/>
    <property type="match status" value="1"/>
</dbReference>
<evidence type="ECO:0000256" key="6">
    <source>
        <dbReference type="ARBA" id="ARBA00023277"/>
    </source>
</evidence>
<comment type="pathway">
    <text evidence="2">Protein modification; protein glycosylation.</text>
</comment>
<dbReference type="CDD" id="cd11296">
    <property type="entry name" value="O-FucT_like"/>
    <property type="match status" value="1"/>
</dbReference>
<dbReference type="Gene3D" id="3.40.50.11340">
    <property type="match status" value="1"/>
</dbReference>
<dbReference type="GO" id="GO:0006004">
    <property type="term" value="P:fucose metabolic process"/>
    <property type="evidence" value="ECO:0007669"/>
    <property type="project" value="UniProtKB-KW"/>
</dbReference>
<feature type="region of interest" description="Disordered" evidence="9">
    <location>
        <begin position="57"/>
        <end position="99"/>
    </location>
</feature>
<keyword evidence="4" id="KW-0256">Endoplasmic reticulum</keyword>
<evidence type="ECO:0000256" key="3">
    <source>
        <dbReference type="ARBA" id="ARBA00022679"/>
    </source>
</evidence>
<reference evidence="11 12" key="1">
    <citation type="submission" date="2016-07" db="EMBL/GenBank/DDBJ databases">
        <title>Pervasive Adenine N6-methylation of Active Genes in Fungi.</title>
        <authorList>
            <consortium name="DOE Joint Genome Institute"/>
            <person name="Mondo S.J."/>
            <person name="Dannebaum R.O."/>
            <person name="Kuo R.C."/>
            <person name="Labutti K."/>
            <person name="Haridas S."/>
            <person name="Kuo A."/>
            <person name="Salamov A."/>
            <person name="Ahrendt S.R."/>
            <person name="Lipzen A."/>
            <person name="Sullivan W."/>
            <person name="Andreopoulos W.B."/>
            <person name="Clum A."/>
            <person name="Lindquist E."/>
            <person name="Daum C."/>
            <person name="Ramamoorthy G.K."/>
            <person name="Gryganskyi A."/>
            <person name="Culley D."/>
            <person name="Magnuson J.K."/>
            <person name="James T.Y."/>
            <person name="O'Malley M.A."/>
            <person name="Stajich J.E."/>
            <person name="Spatafora J.W."/>
            <person name="Visel A."/>
            <person name="Grigoriev I.V."/>
        </authorList>
    </citation>
    <scope>NUCLEOTIDE SEQUENCE [LARGE SCALE GENOMIC DNA]</scope>
    <source>
        <strain evidence="11 12">NRRL 3116</strain>
    </source>
</reference>
<keyword evidence="12" id="KW-1185">Reference proteome</keyword>
<evidence type="ECO:0000313" key="12">
    <source>
        <dbReference type="Proteomes" id="UP000193648"/>
    </source>
</evidence>
<dbReference type="Gene3D" id="3.40.50.11350">
    <property type="match status" value="1"/>
</dbReference>
<dbReference type="InterPro" id="IPR019378">
    <property type="entry name" value="GDP-Fuc_O-FucTrfase"/>
</dbReference>
<evidence type="ECO:0000256" key="1">
    <source>
        <dbReference type="ARBA" id="ARBA00004240"/>
    </source>
</evidence>
<keyword evidence="6" id="KW-0119">Carbohydrate metabolism</keyword>
<feature type="compositionally biased region" description="Polar residues" evidence="9">
    <location>
        <begin position="381"/>
        <end position="393"/>
    </location>
</feature>
<evidence type="ECO:0000313" key="11">
    <source>
        <dbReference type="EMBL" id="ORZ09329.1"/>
    </source>
</evidence>